<evidence type="ECO:0000313" key="6">
    <source>
        <dbReference type="EMBL" id="RKN72929.1"/>
    </source>
</evidence>
<dbReference type="PROSITE" id="PS51257">
    <property type="entry name" value="PROKAR_LIPOPROTEIN"/>
    <property type="match status" value="1"/>
</dbReference>
<dbReference type="EMBL" id="RBAH01000026">
    <property type="protein sequence ID" value="RKN72929.1"/>
    <property type="molecule type" value="Genomic_DNA"/>
</dbReference>
<dbReference type="PANTHER" id="PTHR43649">
    <property type="entry name" value="ARABINOSE-BINDING PROTEIN-RELATED"/>
    <property type="match status" value="1"/>
</dbReference>
<organism evidence="6 7">
    <name type="scientific">Paenibacillus ginsengarvi</name>
    <dbReference type="NCBI Taxonomy" id="400777"/>
    <lineage>
        <taxon>Bacteria</taxon>
        <taxon>Bacillati</taxon>
        <taxon>Bacillota</taxon>
        <taxon>Bacilli</taxon>
        <taxon>Bacillales</taxon>
        <taxon>Paenibacillaceae</taxon>
        <taxon>Paenibacillus</taxon>
    </lineage>
</organism>
<dbReference type="Gene3D" id="3.40.190.10">
    <property type="entry name" value="Periplasmic binding protein-like II"/>
    <property type="match status" value="1"/>
</dbReference>
<feature type="chain" id="PRO_5038464904" evidence="5">
    <location>
        <begin position="25"/>
        <end position="445"/>
    </location>
</feature>
<feature type="signal peptide" evidence="5">
    <location>
        <begin position="1"/>
        <end position="24"/>
    </location>
</feature>
<dbReference type="GO" id="GO:0030313">
    <property type="term" value="C:cell envelope"/>
    <property type="evidence" value="ECO:0007669"/>
    <property type="project" value="UniProtKB-SubCell"/>
</dbReference>
<dbReference type="AlphaFoldDB" id="A0A3B0BLF0"/>
<dbReference type="PANTHER" id="PTHR43649:SF31">
    <property type="entry name" value="SN-GLYCEROL-3-PHOSPHATE-BINDING PERIPLASMIC PROTEIN UGPB"/>
    <property type="match status" value="1"/>
</dbReference>
<evidence type="ECO:0000256" key="1">
    <source>
        <dbReference type="ARBA" id="ARBA00004196"/>
    </source>
</evidence>
<evidence type="ECO:0000256" key="3">
    <source>
        <dbReference type="ARBA" id="ARBA00022448"/>
    </source>
</evidence>
<name>A0A3B0BLF0_9BACL</name>
<gene>
    <name evidence="6" type="ORF">D7M11_27650</name>
</gene>
<dbReference type="RefSeq" id="WP_120750505.1">
    <property type="nucleotide sequence ID" value="NZ_RBAH01000026.1"/>
</dbReference>
<dbReference type="Pfam" id="PF13416">
    <property type="entry name" value="SBP_bac_8"/>
    <property type="match status" value="1"/>
</dbReference>
<accession>A0A3B0BLF0</accession>
<dbReference type="OrthoDB" id="2508290at2"/>
<dbReference type="Proteomes" id="UP000282311">
    <property type="component" value="Unassembled WGS sequence"/>
</dbReference>
<dbReference type="InterPro" id="IPR050490">
    <property type="entry name" value="Bact_solute-bd_prot1"/>
</dbReference>
<proteinExistence type="inferred from homology"/>
<comment type="caution">
    <text evidence="6">The sequence shown here is derived from an EMBL/GenBank/DDBJ whole genome shotgun (WGS) entry which is preliminary data.</text>
</comment>
<keyword evidence="3" id="KW-0813">Transport</keyword>
<keyword evidence="4 5" id="KW-0732">Signal</keyword>
<keyword evidence="7" id="KW-1185">Reference proteome</keyword>
<dbReference type="InterPro" id="IPR006059">
    <property type="entry name" value="SBP"/>
</dbReference>
<sequence>MRHVIGKNRILAASLGFSMMLVTACSGGGEGGRSGAETPAPNANAKENEPASLVVYSNSGDAVESWNERFGDALKQKFPSYTIKYVQSTKTFGLKELFANGETIDIYWDSIGSFASTLLDNNMQYDMAELMKPRGIDFSNMEPTVADSVKLIDKTKIYGIPVFNNNMVLYYNKDIFDKFGIPYPKDGMTWSEANKLGEKLTRFDGKQYIGLSSSQTHILNMNQLSIPFVDPDKLTPTINTDPKWKELFDTVFVGPAKAAGYKEYMEAHKSVIPYRDEFLKEKEVAMFAWLSSIIFVYPDEYKSMNWDMVSLPTFEQLPKVGSQAYPTYFAVTNMSKQKEQAMNVIQYLISEEMQKQLSKKGVMPVLKDEAIQKLYGQESSFKGKNFQASFYNKFAPIPAKTKYESLLLTPYAKAVPKVILTGDANSVFRSTEEETAKKIAEAKNQ</sequence>
<evidence type="ECO:0000256" key="2">
    <source>
        <dbReference type="ARBA" id="ARBA00008520"/>
    </source>
</evidence>
<reference evidence="6 7" key="1">
    <citation type="journal article" date="2007" name="Int. J. Syst. Evol. Microbiol.">
        <title>Paenibacillus ginsengarvi sp. nov., isolated from soil from ginseng cultivation.</title>
        <authorList>
            <person name="Yoon M.H."/>
            <person name="Ten L.N."/>
            <person name="Im W.T."/>
        </authorList>
    </citation>
    <scope>NUCLEOTIDE SEQUENCE [LARGE SCALE GENOMIC DNA]</scope>
    <source>
        <strain evidence="6 7">KCTC 13059</strain>
    </source>
</reference>
<comment type="similarity">
    <text evidence="2">Belongs to the bacterial solute-binding protein 1 family.</text>
</comment>
<evidence type="ECO:0000313" key="7">
    <source>
        <dbReference type="Proteomes" id="UP000282311"/>
    </source>
</evidence>
<protein>
    <submittedName>
        <fullName evidence="6">Extracellular solute-binding protein</fullName>
    </submittedName>
</protein>
<comment type="subcellular location">
    <subcellularLocation>
        <location evidence="1">Cell envelope</location>
    </subcellularLocation>
</comment>
<evidence type="ECO:0000256" key="5">
    <source>
        <dbReference type="SAM" id="SignalP"/>
    </source>
</evidence>
<evidence type="ECO:0000256" key="4">
    <source>
        <dbReference type="ARBA" id="ARBA00022729"/>
    </source>
</evidence>
<dbReference type="SUPFAM" id="SSF53850">
    <property type="entry name" value="Periplasmic binding protein-like II"/>
    <property type="match status" value="1"/>
</dbReference>